<dbReference type="InterPro" id="IPR047141">
    <property type="entry name" value="Stealth"/>
</dbReference>
<comment type="caution">
    <text evidence="7">The sequence shown here is derived from an EMBL/GenBank/DDBJ whole genome shotgun (WGS) entry which is preliminary data.</text>
</comment>
<dbReference type="InterPro" id="IPR021520">
    <property type="entry name" value="Stealth_CR2"/>
</dbReference>
<gene>
    <name evidence="7" type="ORF">LKD81_03830</name>
</gene>
<feature type="domain" description="Stealth protein CR1 conserved region 1" evidence="5">
    <location>
        <begin position="4"/>
        <end position="28"/>
    </location>
</feature>
<dbReference type="Pfam" id="PF17101">
    <property type="entry name" value="Stealth_CR1"/>
    <property type="match status" value="1"/>
</dbReference>
<evidence type="ECO:0000259" key="6">
    <source>
        <dbReference type="Pfam" id="PF17103"/>
    </source>
</evidence>
<evidence type="ECO:0000313" key="7">
    <source>
        <dbReference type="EMBL" id="MCC2230131.1"/>
    </source>
</evidence>
<feature type="domain" description="Stealth protein CR2 conserved region 2" evidence="4">
    <location>
        <begin position="37"/>
        <end position="137"/>
    </location>
</feature>
<dbReference type="Pfam" id="PF11380">
    <property type="entry name" value="Stealth_CR2"/>
    <property type="match status" value="1"/>
</dbReference>
<evidence type="ECO:0000259" key="4">
    <source>
        <dbReference type="Pfam" id="PF11380"/>
    </source>
</evidence>
<dbReference type="GO" id="GO:0000271">
    <property type="term" value="P:polysaccharide biosynthetic process"/>
    <property type="evidence" value="ECO:0007669"/>
    <property type="project" value="UniProtKB-KW"/>
</dbReference>
<evidence type="ECO:0000313" key="8">
    <source>
        <dbReference type="Proteomes" id="UP001198182"/>
    </source>
</evidence>
<comment type="similarity">
    <text evidence="1">Belongs to the stealth family.</text>
</comment>
<dbReference type="InterPro" id="IPR031358">
    <property type="entry name" value="Stealth_CR1"/>
</dbReference>
<feature type="domain" description="Stealth protein CR4 conserved region 4" evidence="6">
    <location>
        <begin position="287"/>
        <end position="332"/>
    </location>
</feature>
<reference evidence="7" key="1">
    <citation type="submission" date="2021-10" db="EMBL/GenBank/DDBJ databases">
        <title>Anaerobic single-cell dispensing facilitates the cultivation of human gut bacteria.</title>
        <authorList>
            <person name="Afrizal A."/>
        </authorList>
    </citation>
    <scope>NUCLEOTIDE SEQUENCE</scope>
    <source>
        <strain evidence="7">CLA-AA-H215</strain>
    </source>
</reference>
<dbReference type="Proteomes" id="UP001198182">
    <property type="component" value="Unassembled WGS sequence"/>
</dbReference>
<evidence type="ECO:0000256" key="2">
    <source>
        <dbReference type="ARBA" id="ARBA00022679"/>
    </source>
</evidence>
<dbReference type="GO" id="GO:0016772">
    <property type="term" value="F:transferase activity, transferring phosphorus-containing groups"/>
    <property type="evidence" value="ECO:0007669"/>
    <property type="project" value="InterPro"/>
</dbReference>
<dbReference type="Pfam" id="PF17103">
    <property type="entry name" value="Stealth_CR4"/>
    <property type="match status" value="1"/>
</dbReference>
<protein>
    <submittedName>
        <fullName evidence="7">Stealth family protein</fullName>
    </submittedName>
</protein>
<keyword evidence="3" id="KW-0270">Exopolysaccharide synthesis</keyword>
<dbReference type="PANTHER" id="PTHR24045:SF0">
    <property type="entry name" value="N-ACETYLGLUCOSAMINE-1-PHOSPHOTRANSFERASE SUBUNITS ALPHA_BETA"/>
    <property type="match status" value="1"/>
</dbReference>
<dbReference type="InterPro" id="IPR031356">
    <property type="entry name" value="Stealth_CR4"/>
</dbReference>
<dbReference type="AlphaFoldDB" id="A0AAE3E9Z4"/>
<evidence type="ECO:0000256" key="1">
    <source>
        <dbReference type="ARBA" id="ARBA00007583"/>
    </source>
</evidence>
<evidence type="ECO:0000256" key="3">
    <source>
        <dbReference type="ARBA" id="ARBA00023169"/>
    </source>
</evidence>
<name>A0AAE3E9Z4_9FIRM</name>
<dbReference type="PANTHER" id="PTHR24045">
    <property type="match status" value="1"/>
</dbReference>
<organism evidence="7 8">
    <name type="scientific">Hominifimenecus microfluidus</name>
    <dbReference type="NCBI Taxonomy" id="2885348"/>
    <lineage>
        <taxon>Bacteria</taxon>
        <taxon>Bacillati</taxon>
        <taxon>Bacillota</taxon>
        <taxon>Clostridia</taxon>
        <taxon>Lachnospirales</taxon>
        <taxon>Lachnospiraceae</taxon>
        <taxon>Hominifimenecus</taxon>
    </lineage>
</organism>
<sequence length="334" mass="39109">MQEIDFVVLWVDGNDPAWQADKARFSATKDTDVRPNRYRDWDNLQYWFRGVEKFAPWVRKIHFVTWGHLPSWLDVSNPKLHVVNHRDFIPNECLPTFNTNPIELNIHRIPGLSEGFVYFNDDMFLTAPVSPEDFVQDGKPVERLLFDAIAPGNETLNAILYNNMKCINHYFSKEDLKKNHRKELFSLRYGKGLIFNLLLYPWKRHTGFHSEHLPLYFTKSTYEEVWEREEGLLYETTTHKFRSESDVSAWLMRYWSLAQGNIVPASAGRGRYISATEAPIETVTGMIQSGKYKMICCNDTCDCPDFEERKQKVLQAFDYLLPERSSYELPEGGQ</sequence>
<proteinExistence type="inferred from homology"/>
<dbReference type="EMBL" id="JAJEQR010000008">
    <property type="protein sequence ID" value="MCC2230131.1"/>
    <property type="molecule type" value="Genomic_DNA"/>
</dbReference>
<keyword evidence="8" id="KW-1185">Reference proteome</keyword>
<dbReference type="RefSeq" id="WP_308452841.1">
    <property type="nucleotide sequence ID" value="NZ_JAJEQR010000008.1"/>
</dbReference>
<accession>A0AAE3E9Z4</accession>
<keyword evidence="2" id="KW-0808">Transferase</keyword>
<evidence type="ECO:0000259" key="5">
    <source>
        <dbReference type="Pfam" id="PF17101"/>
    </source>
</evidence>